<dbReference type="Gene3D" id="2.40.110.10">
    <property type="entry name" value="Butyryl-CoA Dehydrogenase, subunit A, domain 2"/>
    <property type="match status" value="1"/>
</dbReference>
<dbReference type="Pfam" id="PF02771">
    <property type="entry name" value="Acyl-CoA_dh_N"/>
    <property type="match status" value="1"/>
</dbReference>
<evidence type="ECO:0000313" key="10">
    <source>
        <dbReference type="Proteomes" id="UP000254569"/>
    </source>
</evidence>
<dbReference type="Gene3D" id="1.20.140.10">
    <property type="entry name" value="Butyryl-CoA Dehydrogenase, subunit A, domain 3"/>
    <property type="match status" value="1"/>
</dbReference>
<dbReference type="PANTHER" id="PTHR43884">
    <property type="entry name" value="ACYL-COA DEHYDROGENASE"/>
    <property type="match status" value="1"/>
</dbReference>
<organism evidence="9 10">
    <name type="scientific">Rhodococcus gordoniae</name>
    <dbReference type="NCBI Taxonomy" id="223392"/>
    <lineage>
        <taxon>Bacteria</taxon>
        <taxon>Bacillati</taxon>
        <taxon>Actinomycetota</taxon>
        <taxon>Actinomycetes</taxon>
        <taxon>Mycobacteriales</taxon>
        <taxon>Nocardiaceae</taxon>
        <taxon>Rhodococcus</taxon>
    </lineage>
</organism>
<dbReference type="SUPFAM" id="SSF56645">
    <property type="entry name" value="Acyl-CoA dehydrogenase NM domain-like"/>
    <property type="match status" value="1"/>
</dbReference>
<feature type="domain" description="Acyl-CoA dehydrogenase/oxidase C-terminal" evidence="6">
    <location>
        <begin position="382"/>
        <end position="506"/>
    </location>
</feature>
<proteinExistence type="inferred from homology"/>
<evidence type="ECO:0000256" key="1">
    <source>
        <dbReference type="ARBA" id="ARBA00001974"/>
    </source>
</evidence>
<evidence type="ECO:0000259" key="7">
    <source>
        <dbReference type="Pfam" id="PF02770"/>
    </source>
</evidence>
<dbReference type="InterPro" id="IPR013786">
    <property type="entry name" value="AcylCoA_DH/ox_N"/>
</dbReference>
<evidence type="ECO:0000259" key="6">
    <source>
        <dbReference type="Pfam" id="PF00441"/>
    </source>
</evidence>
<keyword evidence="3 5" id="KW-0285">Flavoprotein</keyword>
<evidence type="ECO:0000256" key="3">
    <source>
        <dbReference type="ARBA" id="ARBA00022630"/>
    </source>
</evidence>
<keyword evidence="5 9" id="KW-0560">Oxidoreductase</keyword>
<dbReference type="Pfam" id="PF02770">
    <property type="entry name" value="Acyl-CoA_dh_M"/>
    <property type="match status" value="1"/>
</dbReference>
<dbReference type="Pfam" id="PF00441">
    <property type="entry name" value="Acyl-CoA_dh_1"/>
    <property type="match status" value="1"/>
</dbReference>
<accession>A0A379LXD2</accession>
<dbReference type="InterPro" id="IPR037069">
    <property type="entry name" value="AcylCoA_DH/ox_N_sf"/>
</dbReference>
<dbReference type="GO" id="GO:0016937">
    <property type="term" value="F:short-chain fatty acyl-CoA dehydrogenase activity"/>
    <property type="evidence" value="ECO:0007669"/>
    <property type="project" value="UniProtKB-EC"/>
</dbReference>
<protein>
    <submittedName>
        <fullName evidence="9">Acyl-CoA dehydrogenase</fullName>
        <ecNumber evidence="9">1.3.8.1</ecNumber>
    </submittedName>
</protein>
<dbReference type="Proteomes" id="UP000254569">
    <property type="component" value="Unassembled WGS sequence"/>
</dbReference>
<feature type="domain" description="Acyl-CoA dehydrogenase/oxidase N-terminal" evidence="8">
    <location>
        <begin position="150"/>
        <end position="260"/>
    </location>
</feature>
<evidence type="ECO:0000313" key="9">
    <source>
        <dbReference type="EMBL" id="SUE14699.1"/>
    </source>
</evidence>
<dbReference type="EC" id="1.3.8.1" evidence="9"/>
<dbReference type="InterPro" id="IPR009100">
    <property type="entry name" value="AcylCoA_DH/oxidase_NM_dom_sf"/>
</dbReference>
<keyword evidence="4 5" id="KW-0274">FAD</keyword>
<dbReference type="InterPro" id="IPR006091">
    <property type="entry name" value="Acyl-CoA_Oxase/DH_mid-dom"/>
</dbReference>
<evidence type="ECO:0000256" key="5">
    <source>
        <dbReference type="RuleBase" id="RU362125"/>
    </source>
</evidence>
<gene>
    <name evidence="9" type="ORF">NCTC13296_01550</name>
</gene>
<feature type="domain" description="Acyl-CoA oxidase/dehydrogenase middle" evidence="7">
    <location>
        <begin position="270"/>
        <end position="357"/>
    </location>
</feature>
<dbReference type="SUPFAM" id="SSF47203">
    <property type="entry name" value="Acyl-CoA dehydrogenase C-terminal domain-like"/>
    <property type="match status" value="1"/>
</dbReference>
<dbReference type="PANTHER" id="PTHR43884:SF12">
    <property type="entry name" value="ISOVALERYL-COA DEHYDROGENASE, MITOCHONDRIAL-RELATED"/>
    <property type="match status" value="1"/>
</dbReference>
<reference evidence="9 10" key="1">
    <citation type="submission" date="2018-06" db="EMBL/GenBank/DDBJ databases">
        <authorList>
            <consortium name="Pathogen Informatics"/>
            <person name="Doyle S."/>
        </authorList>
    </citation>
    <scope>NUCLEOTIDE SEQUENCE [LARGE SCALE GENOMIC DNA]</scope>
    <source>
        <strain evidence="9 10">NCTC13296</strain>
    </source>
</reference>
<comment type="cofactor">
    <cofactor evidence="1 5">
        <name>FAD</name>
        <dbReference type="ChEBI" id="CHEBI:57692"/>
    </cofactor>
</comment>
<dbReference type="PROSITE" id="PS00073">
    <property type="entry name" value="ACYL_COA_DH_2"/>
    <property type="match status" value="1"/>
</dbReference>
<dbReference type="GO" id="GO:0050660">
    <property type="term" value="F:flavin adenine dinucleotide binding"/>
    <property type="evidence" value="ECO:0007669"/>
    <property type="project" value="InterPro"/>
</dbReference>
<keyword evidence="10" id="KW-1185">Reference proteome</keyword>
<evidence type="ECO:0000256" key="4">
    <source>
        <dbReference type="ARBA" id="ARBA00022827"/>
    </source>
</evidence>
<dbReference type="EMBL" id="UGVI01000001">
    <property type="protein sequence ID" value="SUE14699.1"/>
    <property type="molecule type" value="Genomic_DNA"/>
</dbReference>
<dbReference type="InterPro" id="IPR046373">
    <property type="entry name" value="Acyl-CoA_Oxase/DH_mid-dom_sf"/>
</dbReference>
<evidence type="ECO:0000256" key="2">
    <source>
        <dbReference type="ARBA" id="ARBA00009347"/>
    </source>
</evidence>
<sequence length="510" mass="54651">MGSTLLGGFGPTEFVVRRDRSLPYGRQQPYSEVRSDVVRSRIERLLVIMSKQDSVARHTPRDTSAVGLNPIRRDAMGAAMRVLTRITGSELADRYKIRETIDRITYQSTKTGFKTLGAATRTFKKVSGGASGPQRLATAKNTDFFDLTPTDDQQMITETVREFAAEILRPAAHDADEAAAAPADLLARAAELGITMVNVPEAFDGAADERGVVTNVLVAEALAHGDMGLALPILAPSGVAVALTQWGTEDQQKTYLPAFAGDDVPQASVVIAEPRALFDPFALQTRAVRSPSGYRLNGVKSFVPAAGSAELFVVAAELDGKPSLFLVEAKSKGVVIEADPGMGLRAAGLGRLLLEDVAVPESARLGDDDADIRAEQYADAVRLSRLGWAALATGTGQAVLDYVVPYVNEREAFGEPVSHRQAVAFMVANIKIELDGLRLVTLRGASRAEQGLSFAREAALARKLATDKGMQFGLDGVQLLGGHGYTKEHPVERWYRDLRAIGVAEGVVLV</sequence>
<dbReference type="Gene3D" id="1.10.540.10">
    <property type="entry name" value="Acyl-CoA dehydrogenase/oxidase, N-terminal domain"/>
    <property type="match status" value="1"/>
</dbReference>
<name>A0A379LXD2_9NOCA</name>
<dbReference type="AlphaFoldDB" id="A0A379LXD2"/>
<comment type="similarity">
    <text evidence="2 5">Belongs to the acyl-CoA dehydrogenase family.</text>
</comment>
<dbReference type="InterPro" id="IPR036250">
    <property type="entry name" value="AcylCo_DH-like_C"/>
</dbReference>
<evidence type="ECO:0000259" key="8">
    <source>
        <dbReference type="Pfam" id="PF02771"/>
    </source>
</evidence>
<dbReference type="InterPro" id="IPR006089">
    <property type="entry name" value="Acyl-CoA_DH_CS"/>
</dbReference>
<dbReference type="InterPro" id="IPR009075">
    <property type="entry name" value="AcylCo_DH/oxidase_C"/>
</dbReference>